<dbReference type="GO" id="GO:0038202">
    <property type="term" value="P:TORC1 signaling"/>
    <property type="evidence" value="ECO:0007669"/>
    <property type="project" value="TreeGrafter"/>
</dbReference>
<dbReference type="STRING" id="2015173.A0A026W3Z1"/>
<feature type="compositionally biased region" description="Polar residues" evidence="3">
    <location>
        <begin position="429"/>
        <end position="448"/>
    </location>
</feature>
<sequence length="543" mass="61675">MAINPLSIILVKSDSKGDRLLFRYPHVTDHVKDSNQYTKRKNPYSLTNTEDLLQSLPLPTSNISNGNLTGLMDEVLSTLFAVKPELCEQKFELKVNDVRFVGHPTLVPSRGLKEVNSSMLFNIVFALQAQASHSIVRCYYDLSKRLGIALRHEEKRCGFLTEEIKIMVSTHDEIAGRSEGESDCDESSYELILQRSSLARGLKSVFSNLSSTGIVNIMINKWIQVRFCLPQKVHQSHKKGVLIEPEIIDRCLNSLRPYHGILLLTEPLDLLESLQIDCSPALKRLIQMYNPLKSLQTLAADSDLTLAQVFQLTGHLIYWAKAMIIYPLCESNIYVVSPDAVLTSQLLDSFSEQFPGLCLLQVISDFSLPTSISQKLNPLSQPQQQTQLVKIIIWLLKNHLLIQLHTYVRYVPATYGRLSLDIKDQETHGTSTIEGSESTWSLNDTPKGTPTEIKEELSLTDKEDALYDYQSEDYEIPSDDRKSLDRLCRLGYFNGSYHLEEIMYLENIRRSQLLQLLDKFRDVLIISESEDPAIALFYSPLNT</sequence>
<evidence type="ECO:0000313" key="6">
    <source>
        <dbReference type="EMBL" id="RLU26330.1"/>
    </source>
</evidence>
<dbReference type="InterPro" id="IPR056603">
    <property type="entry name" value="HTH_NPRL3"/>
</dbReference>
<protein>
    <recommendedName>
        <fullName evidence="2">GATOR complex protein NPRL3</fullName>
    </recommendedName>
    <alternativeName>
        <fullName evidence="2">Nitrogen permease regulator 3-like protein</fullName>
    </alternativeName>
</protein>
<dbReference type="Pfam" id="PF03666">
    <property type="entry name" value="NPR3"/>
    <property type="match status" value="2"/>
</dbReference>
<dbReference type="Proteomes" id="UP000279307">
    <property type="component" value="Chromosome 1"/>
</dbReference>
<dbReference type="OrthoDB" id="18648at2759"/>
<name>A0A026W3Z1_OOCBI</name>
<comment type="similarity">
    <text evidence="1 2">Belongs to the NPR3 family.</text>
</comment>
<keyword evidence="2" id="KW-0458">Lysosome</keyword>
<dbReference type="AlphaFoldDB" id="A0A026W3Z1"/>
<dbReference type="GO" id="GO:1904262">
    <property type="term" value="P:negative regulation of TORC1 signaling"/>
    <property type="evidence" value="ECO:0007669"/>
    <property type="project" value="TreeGrafter"/>
</dbReference>
<dbReference type="GO" id="GO:1990130">
    <property type="term" value="C:GATOR1 complex"/>
    <property type="evidence" value="ECO:0007669"/>
    <property type="project" value="UniProtKB-UniRule"/>
</dbReference>
<reference evidence="5 7" key="1">
    <citation type="journal article" date="2014" name="Curr. Biol.">
        <title>The genome of the clonal raider ant Cerapachys biroi.</title>
        <authorList>
            <person name="Oxley P.R."/>
            <person name="Ji L."/>
            <person name="Fetter-Pruneda I."/>
            <person name="McKenzie S.K."/>
            <person name="Li C."/>
            <person name="Hu H."/>
            <person name="Zhang G."/>
            <person name="Kronauer D.J."/>
        </authorList>
    </citation>
    <scope>NUCLEOTIDE SEQUENCE [LARGE SCALE GENOMIC DNA]</scope>
</reference>
<dbReference type="InterPro" id="IPR005365">
    <property type="entry name" value="Npr3"/>
</dbReference>
<keyword evidence="7" id="KW-1185">Reference proteome</keyword>
<keyword evidence="2" id="KW-0732">Signal</keyword>
<dbReference type="GO" id="GO:0034198">
    <property type="term" value="P:cellular response to amino acid starvation"/>
    <property type="evidence" value="ECO:0007669"/>
    <property type="project" value="UniProtKB-UniRule"/>
</dbReference>
<evidence type="ECO:0000313" key="7">
    <source>
        <dbReference type="Proteomes" id="UP000053097"/>
    </source>
</evidence>
<evidence type="ECO:0000256" key="1">
    <source>
        <dbReference type="ARBA" id="ARBA00010546"/>
    </source>
</evidence>
<dbReference type="EMBL" id="QOIP01000001">
    <property type="protein sequence ID" value="RLU26330.1"/>
    <property type="molecule type" value="Genomic_DNA"/>
</dbReference>
<dbReference type="Proteomes" id="UP000053097">
    <property type="component" value="Unassembled WGS sequence"/>
</dbReference>
<dbReference type="EMBL" id="KK107447">
    <property type="protein sequence ID" value="EZA50772.1"/>
    <property type="molecule type" value="Genomic_DNA"/>
</dbReference>
<accession>A0A026W3Z1</accession>
<dbReference type="PANTHER" id="PTHR13153:SF5">
    <property type="entry name" value="GATOR COMPLEX PROTEIN NPRL3"/>
    <property type="match status" value="1"/>
</dbReference>
<dbReference type="Pfam" id="PF24064">
    <property type="entry name" value="HTH_NPRL3"/>
    <property type="match status" value="1"/>
</dbReference>
<dbReference type="GO" id="GO:0010508">
    <property type="term" value="P:positive regulation of autophagy"/>
    <property type="evidence" value="ECO:0007669"/>
    <property type="project" value="TreeGrafter"/>
</dbReference>
<dbReference type="PANTHER" id="PTHR13153">
    <property type="entry name" value="CGTHBA PROTEIN -14 GENE PROTEIN"/>
    <property type="match status" value="1"/>
</dbReference>
<reference evidence="6" key="3">
    <citation type="submission" date="2018-07" db="EMBL/GenBank/DDBJ databases">
        <authorList>
            <person name="Mckenzie S.K."/>
            <person name="Kronauer D.J.C."/>
        </authorList>
    </citation>
    <scope>NUCLEOTIDE SEQUENCE</scope>
    <source>
        <strain evidence="6">Clonal line C1</strain>
    </source>
</reference>
<evidence type="ECO:0000256" key="3">
    <source>
        <dbReference type="SAM" id="MobiDB-lite"/>
    </source>
</evidence>
<feature type="region of interest" description="Disordered" evidence="3">
    <location>
        <begin position="429"/>
        <end position="449"/>
    </location>
</feature>
<feature type="domain" description="GATOR1 complex protein NPRL3 C-terminal HTH" evidence="4">
    <location>
        <begin position="477"/>
        <end position="525"/>
    </location>
</feature>
<reference evidence="6" key="2">
    <citation type="journal article" date="2018" name="Genome Res.">
        <title>The genomic architecture and molecular evolution of ant odorant receptors.</title>
        <authorList>
            <person name="McKenzie S.K."/>
            <person name="Kronauer D.J.C."/>
        </authorList>
    </citation>
    <scope>NUCLEOTIDE SEQUENCE [LARGE SCALE GENOMIC DNA]</scope>
    <source>
        <strain evidence="6">Clonal line C1</strain>
    </source>
</reference>
<evidence type="ECO:0000259" key="4">
    <source>
        <dbReference type="Pfam" id="PF24064"/>
    </source>
</evidence>
<comment type="function">
    <text evidence="2">As a component of the GATOR1 complex functions as an inhibitor of the amino acid-sensing branch of the TORC1 pathway.</text>
</comment>
<organism evidence="5 7">
    <name type="scientific">Ooceraea biroi</name>
    <name type="common">Clonal raider ant</name>
    <name type="synonym">Cerapachys biroi</name>
    <dbReference type="NCBI Taxonomy" id="2015173"/>
    <lineage>
        <taxon>Eukaryota</taxon>
        <taxon>Metazoa</taxon>
        <taxon>Ecdysozoa</taxon>
        <taxon>Arthropoda</taxon>
        <taxon>Hexapoda</taxon>
        <taxon>Insecta</taxon>
        <taxon>Pterygota</taxon>
        <taxon>Neoptera</taxon>
        <taxon>Endopterygota</taxon>
        <taxon>Hymenoptera</taxon>
        <taxon>Apocrita</taxon>
        <taxon>Aculeata</taxon>
        <taxon>Formicoidea</taxon>
        <taxon>Formicidae</taxon>
        <taxon>Dorylinae</taxon>
        <taxon>Ooceraea</taxon>
    </lineage>
</organism>
<evidence type="ECO:0000256" key="2">
    <source>
        <dbReference type="RuleBase" id="RU368069"/>
    </source>
</evidence>
<comment type="subcellular location">
    <subcellularLocation>
        <location evidence="2">Lysosome</location>
    </subcellularLocation>
</comment>
<dbReference type="GO" id="GO:0005764">
    <property type="term" value="C:lysosome"/>
    <property type="evidence" value="ECO:0007669"/>
    <property type="project" value="UniProtKB-SubCell"/>
</dbReference>
<evidence type="ECO:0000313" key="5">
    <source>
        <dbReference type="EMBL" id="EZA50772.1"/>
    </source>
</evidence>
<proteinExistence type="inferred from homology"/>
<gene>
    <name evidence="6" type="ORF">DMN91_000124</name>
    <name evidence="5" type="ORF">X777_10822</name>
</gene>
<dbReference type="OMA" id="CNLAFRY"/>